<reference evidence="9 10" key="1">
    <citation type="submission" date="2024-03" db="EMBL/GenBank/DDBJ databases">
        <title>Novel species of the genus Variovorax.</title>
        <authorList>
            <person name="Liu Q."/>
            <person name="Xin Y.-H."/>
        </authorList>
    </citation>
    <scope>NUCLEOTIDE SEQUENCE [LARGE SCALE GENOMIC DNA]</scope>
    <source>
        <strain evidence="9 10">KACC 18501</strain>
    </source>
</reference>
<comment type="caution">
    <text evidence="9">The sequence shown here is derived from an EMBL/GenBank/DDBJ whole genome shotgun (WGS) entry which is preliminary data.</text>
</comment>
<keyword evidence="2 6" id="KW-0812">Transmembrane</keyword>
<dbReference type="InterPro" id="IPR058982">
    <property type="entry name" value="Beta-barrel_AprE"/>
</dbReference>
<dbReference type="PANTHER" id="PTHR30386">
    <property type="entry name" value="MEMBRANE FUSION SUBUNIT OF EMRAB-TOLC MULTIDRUG EFFLUX PUMP"/>
    <property type="match status" value="1"/>
</dbReference>
<keyword evidence="5" id="KW-0175">Coiled coil</keyword>
<gene>
    <name evidence="9" type="ORF">WKW80_08740</name>
</gene>
<keyword evidence="4 6" id="KW-0472">Membrane</keyword>
<dbReference type="Proteomes" id="UP001363010">
    <property type="component" value="Unassembled WGS sequence"/>
</dbReference>
<sequence length="394" mass="43532">MSAESYYGMEGQPRPARGTRWALRVGMLGLGVLLVWASVSHINQVTRAAGQIIASARTQVVQASDAGVLTALHVKEGDVVKAGQLLATLEKARAQAAVDDSSAKVAALNITLTRLRAEVYGKPLAFAPELLQYKEYISNQSELYQKRKTAIDQDVASLQRSLKLGRDELRMYQSLEKSGDVSRADILRLQRQVAETEAQIVNKRNKYFQDAQADMTKAQEDLNTQTEQLRDRSQVLEHTELTSPLDGIVKNIRVTTLGGVVRPGDIVLEVLPTDSDLIAEAKISPADIAFIRVGDLALVKLDAYDYSIFGSMTGEVSYISADTLIEDTRQGPQPFYRVQVRIKGHEFKTQKGHQEIQVRPGMTASVEIKAMERTVLSYLTKPVSKTITQSMGER</sequence>
<feature type="domain" description="Multidrug resistance protein MdtA-like barrel-sandwich hybrid" evidence="7">
    <location>
        <begin position="63"/>
        <end position="264"/>
    </location>
</feature>
<proteinExistence type="predicted"/>
<feature type="transmembrane region" description="Helical" evidence="6">
    <location>
        <begin position="21"/>
        <end position="39"/>
    </location>
</feature>
<evidence type="ECO:0000256" key="5">
    <source>
        <dbReference type="SAM" id="Coils"/>
    </source>
</evidence>
<dbReference type="Gene3D" id="2.40.30.170">
    <property type="match status" value="1"/>
</dbReference>
<feature type="coiled-coil region" evidence="5">
    <location>
        <begin position="186"/>
        <end position="228"/>
    </location>
</feature>
<keyword evidence="3 6" id="KW-1133">Transmembrane helix</keyword>
<dbReference type="Pfam" id="PF25917">
    <property type="entry name" value="BSH_RND"/>
    <property type="match status" value="1"/>
</dbReference>
<evidence type="ECO:0000256" key="3">
    <source>
        <dbReference type="ARBA" id="ARBA00022989"/>
    </source>
</evidence>
<keyword evidence="10" id="KW-1185">Reference proteome</keyword>
<feature type="domain" description="AprE-like beta-barrel" evidence="8">
    <location>
        <begin position="277"/>
        <end position="369"/>
    </location>
</feature>
<dbReference type="Gene3D" id="2.40.50.100">
    <property type="match status" value="1"/>
</dbReference>
<evidence type="ECO:0000256" key="6">
    <source>
        <dbReference type="SAM" id="Phobius"/>
    </source>
</evidence>
<dbReference type="Pfam" id="PF26002">
    <property type="entry name" value="Beta-barrel_AprE"/>
    <property type="match status" value="1"/>
</dbReference>
<evidence type="ECO:0000256" key="2">
    <source>
        <dbReference type="ARBA" id="ARBA00022692"/>
    </source>
</evidence>
<evidence type="ECO:0000256" key="4">
    <source>
        <dbReference type="ARBA" id="ARBA00023136"/>
    </source>
</evidence>
<dbReference type="RefSeq" id="WP_340363165.1">
    <property type="nucleotide sequence ID" value="NZ_JBBKZV010000003.1"/>
</dbReference>
<dbReference type="PRINTS" id="PR01490">
    <property type="entry name" value="RTXTOXIND"/>
</dbReference>
<dbReference type="PANTHER" id="PTHR30386:SF26">
    <property type="entry name" value="TRANSPORT PROTEIN COMB"/>
    <property type="match status" value="1"/>
</dbReference>
<accession>A0ABU8VWD7</accession>
<evidence type="ECO:0000313" key="10">
    <source>
        <dbReference type="Proteomes" id="UP001363010"/>
    </source>
</evidence>
<comment type="subcellular location">
    <subcellularLocation>
        <location evidence="1">Membrane</location>
        <topology evidence="1">Single-pass membrane protein</topology>
    </subcellularLocation>
</comment>
<dbReference type="InterPro" id="IPR058625">
    <property type="entry name" value="MdtA-like_BSH"/>
</dbReference>
<evidence type="ECO:0000259" key="8">
    <source>
        <dbReference type="Pfam" id="PF26002"/>
    </source>
</evidence>
<evidence type="ECO:0000259" key="7">
    <source>
        <dbReference type="Pfam" id="PF25917"/>
    </source>
</evidence>
<evidence type="ECO:0000256" key="1">
    <source>
        <dbReference type="ARBA" id="ARBA00004167"/>
    </source>
</evidence>
<name>A0ABU8VWD7_9BURK</name>
<protein>
    <submittedName>
        <fullName evidence="9">HlyD family efflux transporter periplasmic adaptor subunit</fullName>
    </submittedName>
</protein>
<dbReference type="SUPFAM" id="SSF111369">
    <property type="entry name" value="HlyD-like secretion proteins"/>
    <property type="match status" value="1"/>
</dbReference>
<evidence type="ECO:0000313" key="9">
    <source>
        <dbReference type="EMBL" id="MEJ8822125.1"/>
    </source>
</evidence>
<dbReference type="EMBL" id="JBBKZV010000003">
    <property type="protein sequence ID" value="MEJ8822125.1"/>
    <property type="molecule type" value="Genomic_DNA"/>
</dbReference>
<organism evidence="9 10">
    <name type="scientific">Variovorax humicola</name>
    <dbReference type="NCBI Taxonomy" id="1769758"/>
    <lineage>
        <taxon>Bacteria</taxon>
        <taxon>Pseudomonadati</taxon>
        <taxon>Pseudomonadota</taxon>
        <taxon>Betaproteobacteria</taxon>
        <taxon>Burkholderiales</taxon>
        <taxon>Comamonadaceae</taxon>
        <taxon>Variovorax</taxon>
    </lineage>
</organism>
<dbReference type="InterPro" id="IPR050739">
    <property type="entry name" value="MFP"/>
</dbReference>